<dbReference type="RefSeq" id="XP_040744028.1">
    <property type="nucleotide sequence ID" value="XM_040887169.1"/>
</dbReference>
<accession>A0A1Y1WA87</accession>
<name>A0A1Y1WA87_9FUNG</name>
<keyword evidence="2" id="KW-1185">Reference proteome</keyword>
<protein>
    <submittedName>
        <fullName evidence="1">Uncharacterized protein</fullName>
    </submittedName>
</protein>
<comment type="caution">
    <text evidence="1">The sequence shown here is derived from an EMBL/GenBank/DDBJ whole genome shotgun (WGS) entry which is preliminary data.</text>
</comment>
<dbReference type="GeneID" id="63803817"/>
<gene>
    <name evidence="1" type="ORF">DL89DRAFT_266670</name>
</gene>
<dbReference type="EMBL" id="MCFD01000005">
    <property type="protein sequence ID" value="ORX70449.1"/>
    <property type="molecule type" value="Genomic_DNA"/>
</dbReference>
<organism evidence="1 2">
    <name type="scientific">Linderina pennispora</name>
    <dbReference type="NCBI Taxonomy" id="61395"/>
    <lineage>
        <taxon>Eukaryota</taxon>
        <taxon>Fungi</taxon>
        <taxon>Fungi incertae sedis</taxon>
        <taxon>Zoopagomycota</taxon>
        <taxon>Kickxellomycotina</taxon>
        <taxon>Kickxellomycetes</taxon>
        <taxon>Kickxellales</taxon>
        <taxon>Kickxellaceae</taxon>
        <taxon>Linderina</taxon>
    </lineage>
</organism>
<dbReference type="AlphaFoldDB" id="A0A1Y1WA87"/>
<sequence>MWWPPTISASYSCSGEGTRFGRPISPPQARCKCDSHENLFSFSSAINGDGMNILAQCLPPQHMNKDAFPVCCGIHVYPAHRFLL</sequence>
<dbReference type="Proteomes" id="UP000193922">
    <property type="component" value="Unassembled WGS sequence"/>
</dbReference>
<proteinExistence type="predicted"/>
<reference evidence="1 2" key="1">
    <citation type="submission" date="2016-07" db="EMBL/GenBank/DDBJ databases">
        <title>Pervasive Adenine N6-methylation of Active Genes in Fungi.</title>
        <authorList>
            <consortium name="DOE Joint Genome Institute"/>
            <person name="Mondo S.J."/>
            <person name="Dannebaum R.O."/>
            <person name="Kuo R.C."/>
            <person name="Labutti K."/>
            <person name="Haridas S."/>
            <person name="Kuo A."/>
            <person name="Salamov A."/>
            <person name="Ahrendt S.R."/>
            <person name="Lipzen A."/>
            <person name="Sullivan W."/>
            <person name="Andreopoulos W.B."/>
            <person name="Clum A."/>
            <person name="Lindquist E."/>
            <person name="Daum C."/>
            <person name="Ramamoorthy G.K."/>
            <person name="Gryganskyi A."/>
            <person name="Culley D."/>
            <person name="Magnuson J.K."/>
            <person name="James T.Y."/>
            <person name="O'Malley M.A."/>
            <person name="Stajich J.E."/>
            <person name="Spatafora J.W."/>
            <person name="Visel A."/>
            <person name="Grigoriev I.V."/>
        </authorList>
    </citation>
    <scope>NUCLEOTIDE SEQUENCE [LARGE SCALE GENOMIC DNA]</scope>
    <source>
        <strain evidence="1 2">ATCC 12442</strain>
    </source>
</reference>
<evidence type="ECO:0000313" key="2">
    <source>
        <dbReference type="Proteomes" id="UP000193922"/>
    </source>
</evidence>
<feature type="non-terminal residue" evidence="1">
    <location>
        <position position="84"/>
    </location>
</feature>
<evidence type="ECO:0000313" key="1">
    <source>
        <dbReference type="EMBL" id="ORX70449.1"/>
    </source>
</evidence>